<dbReference type="AlphaFoldDB" id="A0A2S9K0V9"/>
<gene>
    <name evidence="1" type="ORF">C6P64_16340</name>
</gene>
<name>A0A2S9K0V9_9BURK</name>
<dbReference type="EMBL" id="PVLQ01000099">
    <property type="protein sequence ID" value="PRD64076.1"/>
    <property type="molecule type" value="Genomic_DNA"/>
</dbReference>
<accession>A0A2S9K0V9</accession>
<organism evidence="1 2">
    <name type="scientific">Malikia granosa</name>
    <dbReference type="NCBI Taxonomy" id="263067"/>
    <lineage>
        <taxon>Bacteria</taxon>
        <taxon>Pseudomonadati</taxon>
        <taxon>Pseudomonadota</taxon>
        <taxon>Betaproteobacteria</taxon>
        <taxon>Burkholderiales</taxon>
        <taxon>Comamonadaceae</taxon>
        <taxon>Malikia</taxon>
    </lineage>
</organism>
<dbReference type="RefSeq" id="WP_105749608.1">
    <property type="nucleotide sequence ID" value="NZ_PVLQ01000099.1"/>
</dbReference>
<evidence type="ECO:0000313" key="2">
    <source>
        <dbReference type="Proteomes" id="UP000238589"/>
    </source>
</evidence>
<protein>
    <submittedName>
        <fullName evidence="1">Uncharacterized protein</fullName>
    </submittedName>
</protein>
<proteinExistence type="predicted"/>
<evidence type="ECO:0000313" key="1">
    <source>
        <dbReference type="EMBL" id="PRD64076.1"/>
    </source>
</evidence>
<keyword evidence="2" id="KW-1185">Reference proteome</keyword>
<comment type="caution">
    <text evidence="1">The sequence shown here is derived from an EMBL/GenBank/DDBJ whole genome shotgun (WGS) entry which is preliminary data.</text>
</comment>
<dbReference type="OrthoDB" id="5917942at2"/>
<sequence length="98" mass="11662">MPVKIIPTDQLEASDVPPDNAELEDLFRFAYTFDGYQHWGSFSRCAEIANARDHGNLDKLRTCLFFEARRWRHFGDLPDEEESRYWRSLVAEIRQRLQ</sequence>
<reference evidence="1 2" key="1">
    <citation type="submission" date="2018-03" db="EMBL/GenBank/DDBJ databases">
        <title>Comparative genomics illustrates the genes involved in a hyperalkaliphilic mechanisms of Serpentinomonas isolated from highly-alkaline calcium-rich serpentinized springs.</title>
        <authorList>
            <person name="Suzuki S."/>
            <person name="Ishii S."/>
            <person name="Walworth N."/>
            <person name="Bird L."/>
            <person name="Kuenen J.G."/>
            <person name="Nealson K.H."/>
        </authorList>
    </citation>
    <scope>NUCLEOTIDE SEQUENCE [LARGE SCALE GENOMIC DNA]</scope>
    <source>
        <strain evidence="1 2">P1</strain>
    </source>
</reference>
<dbReference type="Proteomes" id="UP000238589">
    <property type="component" value="Unassembled WGS sequence"/>
</dbReference>